<dbReference type="SUPFAM" id="SSF100934">
    <property type="entry name" value="Heat shock protein 70kD (HSP70), C-terminal subdomain"/>
    <property type="match status" value="1"/>
</dbReference>
<dbReference type="InterPro" id="IPR029047">
    <property type="entry name" value="HSP70_peptide-bd_sf"/>
</dbReference>
<dbReference type="GO" id="GO:0140662">
    <property type="term" value="F:ATP-dependent protein folding chaperone"/>
    <property type="evidence" value="ECO:0007669"/>
    <property type="project" value="InterPro"/>
</dbReference>
<dbReference type="OrthoDB" id="1841377at2759"/>
<dbReference type="Proteomes" id="UP000516437">
    <property type="component" value="Chromosome 4"/>
</dbReference>
<dbReference type="AlphaFoldDB" id="A0A6A1VXP5"/>
<dbReference type="InterPro" id="IPR002219">
    <property type="entry name" value="PKC_DAG/PE"/>
</dbReference>
<reference evidence="10 11" key="1">
    <citation type="journal article" date="2019" name="Plant Biotechnol. J.">
        <title>The red bayberry genome and genetic basis of sex determination.</title>
        <authorList>
            <person name="Jia H.M."/>
            <person name="Jia H.J."/>
            <person name="Cai Q.L."/>
            <person name="Wang Y."/>
            <person name="Zhao H.B."/>
            <person name="Yang W.F."/>
            <person name="Wang G.Y."/>
            <person name="Li Y.H."/>
            <person name="Zhan D.L."/>
            <person name="Shen Y.T."/>
            <person name="Niu Q.F."/>
            <person name="Chang L."/>
            <person name="Qiu J."/>
            <person name="Zhao L."/>
            <person name="Xie H.B."/>
            <person name="Fu W.Y."/>
            <person name="Jin J."/>
            <person name="Li X.W."/>
            <person name="Jiao Y."/>
            <person name="Zhou C.C."/>
            <person name="Tu T."/>
            <person name="Chai C.Y."/>
            <person name="Gao J.L."/>
            <person name="Fan L.J."/>
            <person name="van de Weg E."/>
            <person name="Wang J.Y."/>
            <person name="Gao Z.S."/>
        </authorList>
    </citation>
    <scope>NUCLEOTIDE SEQUENCE [LARGE SCALE GENOMIC DNA]</scope>
    <source>
        <tissue evidence="10">Leaves</tissue>
    </source>
</reference>
<gene>
    <name evidence="10" type="ORF">CJ030_MR4G026988</name>
</gene>
<evidence type="ECO:0000256" key="2">
    <source>
        <dbReference type="ARBA" id="ARBA00022723"/>
    </source>
</evidence>
<dbReference type="PANTHER" id="PTHR46477">
    <property type="entry name" value="CYSTEINE/HISTIDINE-RICH C1 DOMAIN FAMILY PROTEIN"/>
    <property type="match status" value="1"/>
</dbReference>
<dbReference type="Gene3D" id="2.60.34.10">
    <property type="entry name" value="Substrate Binding Domain Of DNAk, Chain A, domain 1"/>
    <property type="match status" value="1"/>
</dbReference>
<proteinExistence type="inferred from homology"/>
<dbReference type="Gene3D" id="3.30.420.40">
    <property type="match status" value="2"/>
</dbReference>
<evidence type="ECO:0000313" key="11">
    <source>
        <dbReference type="Proteomes" id="UP000516437"/>
    </source>
</evidence>
<organism evidence="10 11">
    <name type="scientific">Morella rubra</name>
    <name type="common">Chinese bayberry</name>
    <dbReference type="NCBI Taxonomy" id="262757"/>
    <lineage>
        <taxon>Eukaryota</taxon>
        <taxon>Viridiplantae</taxon>
        <taxon>Streptophyta</taxon>
        <taxon>Embryophyta</taxon>
        <taxon>Tracheophyta</taxon>
        <taxon>Spermatophyta</taxon>
        <taxon>Magnoliopsida</taxon>
        <taxon>eudicotyledons</taxon>
        <taxon>Gunneridae</taxon>
        <taxon>Pentapetalae</taxon>
        <taxon>rosids</taxon>
        <taxon>fabids</taxon>
        <taxon>Fagales</taxon>
        <taxon>Myricaceae</taxon>
        <taxon>Morella</taxon>
    </lineage>
</organism>
<dbReference type="Gene3D" id="1.20.1270.10">
    <property type="match status" value="1"/>
</dbReference>
<keyword evidence="2" id="KW-0479">Metal-binding</keyword>
<dbReference type="EMBL" id="RXIC02000022">
    <property type="protein sequence ID" value="KAB1215350.1"/>
    <property type="molecule type" value="Genomic_DNA"/>
</dbReference>
<comment type="caution">
    <text evidence="10">The sequence shown here is derived from an EMBL/GenBank/DDBJ whole genome shotgun (WGS) entry which is preliminary data.</text>
</comment>
<dbReference type="InterPro" id="IPR043145">
    <property type="entry name" value="Znf_ZZ_sf"/>
</dbReference>
<accession>A0A6A1VXP5</accession>
<evidence type="ECO:0000256" key="7">
    <source>
        <dbReference type="ARBA" id="ARBA00022840"/>
    </source>
</evidence>
<dbReference type="InterPro" id="IPR029048">
    <property type="entry name" value="HSP70_C_sf"/>
</dbReference>
<dbReference type="GO" id="GO:0008270">
    <property type="term" value="F:zinc ion binding"/>
    <property type="evidence" value="ECO:0007669"/>
    <property type="project" value="UniProtKB-KW"/>
</dbReference>
<keyword evidence="11" id="KW-1185">Reference proteome</keyword>
<sequence>MREIAEAYLQTPVKNAIVTVPAYFNDAQRLATKDAGRIAGLNVIQILNEPTAAAIAYGHHRMSTTGERNVLIFDLGGGTTDVSLLTVKEEARGDISGNAKALRRLRTACEIAEFFCMAGNEGLALESDSTNSRGQKMCGGPLSMIHVSNQAPRGVSKLTGCFEIDASGILNVTAREKTTGLFWNNFRISNSSAKLSEEEINTMVMDAEEYEVEYDEYKKKVKSKADLENYAYSMRSSVNDKEIGARLSYASKKKIEAAIDEVIPLLDGNQLAEVYEYEEKLRRLESISKEEKVPIKGRNFHASHPEHELELQNSPIPYDCDGCKERGIGRRYRCDKCNVNLHEDCMFGGPPISHEFFPNSTFEFLNQPPPGRNCYCDACGKTIFGFHYCCREKNVDFHPCCRNLKTELTLDGVTFRLRGTGLSDCVLCKKATEEGRDRGWSYVSEDNRFQFHVSCAVEMMDDDIDGWIRGGTTDDRLDWKNLEQRGVGFLKRRGGTGKMCWKIAKVFLRIDIGIVLGDPTTFISLIVSAVAG</sequence>
<evidence type="ECO:0000259" key="9">
    <source>
        <dbReference type="PROSITE" id="PS50081"/>
    </source>
</evidence>
<comment type="similarity">
    <text evidence="1">Belongs to the heat shock protein 70 family.</text>
</comment>
<keyword evidence="3" id="KW-0677">Repeat</keyword>
<feature type="domain" description="Phorbol-ester/DAG-type" evidence="9">
    <location>
        <begin position="306"/>
        <end position="353"/>
    </location>
</feature>
<evidence type="ECO:0000313" key="10">
    <source>
        <dbReference type="EMBL" id="KAB1215350.1"/>
    </source>
</evidence>
<dbReference type="PRINTS" id="PR00301">
    <property type="entry name" value="HEATSHOCK70"/>
</dbReference>
<evidence type="ECO:0000256" key="5">
    <source>
        <dbReference type="ARBA" id="ARBA00022771"/>
    </source>
</evidence>
<dbReference type="PROSITE" id="PS50081">
    <property type="entry name" value="ZF_DAG_PE_2"/>
    <property type="match status" value="1"/>
</dbReference>
<keyword evidence="7" id="KW-0067">ATP-binding</keyword>
<dbReference type="SUPFAM" id="SSF100920">
    <property type="entry name" value="Heat shock protein 70kD (HSP70), peptide-binding domain"/>
    <property type="match status" value="1"/>
</dbReference>
<name>A0A6A1VXP5_9ROSI</name>
<keyword evidence="4" id="KW-0547">Nucleotide-binding</keyword>
<evidence type="ECO:0000256" key="6">
    <source>
        <dbReference type="ARBA" id="ARBA00022833"/>
    </source>
</evidence>
<keyword evidence="8" id="KW-0175">Coiled coil</keyword>
<dbReference type="SUPFAM" id="SSF53067">
    <property type="entry name" value="Actin-like ATPase domain"/>
    <property type="match status" value="2"/>
</dbReference>
<dbReference type="PROSITE" id="PS00329">
    <property type="entry name" value="HSP70_2"/>
    <property type="match status" value="1"/>
</dbReference>
<evidence type="ECO:0000256" key="3">
    <source>
        <dbReference type="ARBA" id="ARBA00022737"/>
    </source>
</evidence>
<protein>
    <submittedName>
        <fullName evidence="10">Putative mediator of RNA polymerase II transcription subunit 37c</fullName>
    </submittedName>
</protein>
<dbReference type="Gene3D" id="3.30.60.90">
    <property type="match status" value="1"/>
</dbReference>
<evidence type="ECO:0000256" key="4">
    <source>
        <dbReference type="ARBA" id="ARBA00022741"/>
    </source>
</evidence>
<dbReference type="InterPro" id="IPR046349">
    <property type="entry name" value="C1-like_sf"/>
</dbReference>
<evidence type="ECO:0000256" key="8">
    <source>
        <dbReference type="SAM" id="Coils"/>
    </source>
</evidence>
<keyword evidence="5" id="KW-0863">Zinc-finger</keyword>
<dbReference type="InterPro" id="IPR013126">
    <property type="entry name" value="Hsp_70_fam"/>
</dbReference>
<dbReference type="PANTHER" id="PTHR46477:SF5">
    <property type="entry name" value="PHORBOL-ESTER_DAG-TYPE DOMAIN-CONTAINING PROTEIN"/>
    <property type="match status" value="1"/>
</dbReference>
<feature type="coiled-coil region" evidence="8">
    <location>
        <begin position="200"/>
        <end position="227"/>
    </location>
</feature>
<dbReference type="Pfam" id="PF00012">
    <property type="entry name" value="HSP70"/>
    <property type="match status" value="2"/>
</dbReference>
<keyword evidence="6" id="KW-0862">Zinc</keyword>
<dbReference type="SUPFAM" id="SSF57889">
    <property type="entry name" value="Cysteine-rich domain"/>
    <property type="match status" value="1"/>
</dbReference>
<dbReference type="Pfam" id="PF03107">
    <property type="entry name" value="C1_2"/>
    <property type="match status" value="1"/>
</dbReference>
<dbReference type="InterPro" id="IPR004146">
    <property type="entry name" value="DC1"/>
</dbReference>
<dbReference type="InterPro" id="IPR018181">
    <property type="entry name" value="Heat_shock_70_CS"/>
</dbReference>
<dbReference type="InterPro" id="IPR043129">
    <property type="entry name" value="ATPase_NBD"/>
</dbReference>
<evidence type="ECO:0000256" key="1">
    <source>
        <dbReference type="ARBA" id="ARBA00007381"/>
    </source>
</evidence>
<dbReference type="FunFam" id="3.30.420.40:FF:000545">
    <property type="entry name" value="Endoplasmic reticulum chaperone BiP"/>
    <property type="match status" value="1"/>
</dbReference>
<dbReference type="GO" id="GO:0005524">
    <property type="term" value="F:ATP binding"/>
    <property type="evidence" value="ECO:0007669"/>
    <property type="project" value="UniProtKB-KW"/>
</dbReference>